<dbReference type="Gene3D" id="3.30.40.10">
    <property type="entry name" value="Zinc/RING finger domain, C3HC4 (zinc finger)"/>
    <property type="match status" value="2"/>
</dbReference>
<name>A0A6A6UV29_9PEZI</name>
<feature type="region of interest" description="Disordered" evidence="5">
    <location>
        <begin position="195"/>
        <end position="219"/>
    </location>
</feature>
<evidence type="ECO:0000259" key="6">
    <source>
        <dbReference type="PROSITE" id="PS50089"/>
    </source>
</evidence>
<evidence type="ECO:0000313" key="8">
    <source>
        <dbReference type="Proteomes" id="UP000799302"/>
    </source>
</evidence>
<dbReference type="InterPro" id="IPR013083">
    <property type="entry name" value="Znf_RING/FYVE/PHD"/>
</dbReference>
<dbReference type="AlphaFoldDB" id="A0A6A6UV29"/>
<feature type="compositionally biased region" description="Basic and acidic residues" evidence="5">
    <location>
        <begin position="337"/>
        <end position="346"/>
    </location>
</feature>
<sequence length="637" mass="70661">MADTCIVCLADLRPAPDPRQSTVSSDNGTLLAEPSALDASTKAISRPATPPSLDEDEYIAHLLPCGHNLHDSCLRPWVERANSCPICRTIFNMVELRHYLDGPTVSSYPVQDKAQKADIEDPIEIDDETIPPCMVCETFGDDSLLLLCDGCNNSCHVFCAGLDSVPAGAYFCYDCVNDPDISATARSPARTPVRRIVHTSHGRPSRSNRPARQAPRERVGDRATWARLWRNVQSRTDIDLEFPFEQEEDPADRARVENERRELMVWQRRFQVAQFSAGVDAANRIRQIASNRQPTPPASESQDEIRAWNAFEKARIILESDQPRGRQKRKSRSPPTADERAAEPERKKKRPRTLKDPDCEPSSDSNQPIAESSSTAQRRNPHRHAPIPAPRAIRTRIHANAGPTFLQSLLEEVEAQPLRVQSDEMNDDSNVNSDFYASGMERSISPDGSIAASNPASPRAMTPPLRPVSPTGLSTYLAPAFPPVPEFLNKSTDNENSERARSRQRGHPSSRSQSSSPIRRPESPLAVGSPTSNHSPSKVRPKPTHNLGLKAKTDIQALVKTALRPHYRHHSITADQFTDINKSISRSMYEQVGSEKNLEDTAKWEKVAADEVTRALAGLKPKTETVKATTLPIRDGL</sequence>
<feature type="compositionally biased region" description="Low complexity" evidence="5">
    <location>
        <begin position="509"/>
        <end position="518"/>
    </location>
</feature>
<protein>
    <recommendedName>
        <fullName evidence="6">RING-type domain-containing protein</fullName>
    </recommendedName>
</protein>
<reference evidence="7" key="1">
    <citation type="journal article" date="2020" name="Stud. Mycol.">
        <title>101 Dothideomycetes genomes: a test case for predicting lifestyles and emergence of pathogens.</title>
        <authorList>
            <person name="Haridas S."/>
            <person name="Albert R."/>
            <person name="Binder M."/>
            <person name="Bloem J."/>
            <person name="Labutti K."/>
            <person name="Salamov A."/>
            <person name="Andreopoulos B."/>
            <person name="Baker S."/>
            <person name="Barry K."/>
            <person name="Bills G."/>
            <person name="Bluhm B."/>
            <person name="Cannon C."/>
            <person name="Castanera R."/>
            <person name="Culley D."/>
            <person name="Daum C."/>
            <person name="Ezra D."/>
            <person name="Gonzalez J."/>
            <person name="Henrissat B."/>
            <person name="Kuo A."/>
            <person name="Liang C."/>
            <person name="Lipzen A."/>
            <person name="Lutzoni F."/>
            <person name="Magnuson J."/>
            <person name="Mondo S."/>
            <person name="Nolan M."/>
            <person name="Ohm R."/>
            <person name="Pangilinan J."/>
            <person name="Park H.-J."/>
            <person name="Ramirez L."/>
            <person name="Alfaro M."/>
            <person name="Sun H."/>
            <person name="Tritt A."/>
            <person name="Yoshinaga Y."/>
            <person name="Zwiers L.-H."/>
            <person name="Turgeon B."/>
            <person name="Goodwin S."/>
            <person name="Spatafora J."/>
            <person name="Crous P."/>
            <person name="Grigoriev I."/>
        </authorList>
    </citation>
    <scope>NUCLEOTIDE SEQUENCE</scope>
    <source>
        <strain evidence="7">CBS 115976</strain>
    </source>
</reference>
<feature type="domain" description="RING-type" evidence="6">
    <location>
        <begin position="5"/>
        <end position="88"/>
    </location>
</feature>
<dbReference type="InterPro" id="IPR047157">
    <property type="entry name" value="PHRF1/Atg35"/>
</dbReference>
<keyword evidence="2 4" id="KW-0863">Zinc-finger</keyword>
<evidence type="ECO:0000256" key="3">
    <source>
        <dbReference type="ARBA" id="ARBA00022833"/>
    </source>
</evidence>
<evidence type="ECO:0000256" key="1">
    <source>
        <dbReference type="ARBA" id="ARBA00022723"/>
    </source>
</evidence>
<keyword evidence="3" id="KW-0862">Zinc</keyword>
<feature type="region of interest" description="Disordered" evidence="5">
    <location>
        <begin position="482"/>
        <end position="551"/>
    </location>
</feature>
<feature type="region of interest" description="Disordered" evidence="5">
    <location>
        <begin position="317"/>
        <end position="392"/>
    </location>
</feature>
<evidence type="ECO:0000256" key="4">
    <source>
        <dbReference type="PROSITE-ProRule" id="PRU00175"/>
    </source>
</evidence>
<feature type="compositionally biased region" description="Basic residues" evidence="5">
    <location>
        <begin position="195"/>
        <end position="206"/>
    </location>
</feature>
<gene>
    <name evidence="7" type="ORF">BT63DRAFT_408963</name>
</gene>
<dbReference type="Proteomes" id="UP000799302">
    <property type="component" value="Unassembled WGS sequence"/>
</dbReference>
<dbReference type="PROSITE" id="PS50089">
    <property type="entry name" value="ZF_RING_2"/>
    <property type="match status" value="1"/>
</dbReference>
<feature type="compositionally biased region" description="Basic and acidic residues" evidence="5">
    <location>
        <begin position="492"/>
        <end position="501"/>
    </location>
</feature>
<dbReference type="OrthoDB" id="3943862at2759"/>
<evidence type="ECO:0000313" key="7">
    <source>
        <dbReference type="EMBL" id="KAF2674814.1"/>
    </source>
</evidence>
<dbReference type="EMBL" id="MU004230">
    <property type="protein sequence ID" value="KAF2674814.1"/>
    <property type="molecule type" value="Genomic_DNA"/>
</dbReference>
<dbReference type="InterPro" id="IPR001965">
    <property type="entry name" value="Znf_PHD"/>
</dbReference>
<evidence type="ECO:0000256" key="5">
    <source>
        <dbReference type="SAM" id="MobiDB-lite"/>
    </source>
</evidence>
<keyword evidence="8" id="KW-1185">Reference proteome</keyword>
<evidence type="ECO:0000256" key="2">
    <source>
        <dbReference type="ARBA" id="ARBA00022771"/>
    </source>
</evidence>
<dbReference type="SMART" id="SM00184">
    <property type="entry name" value="RING"/>
    <property type="match status" value="2"/>
</dbReference>
<organism evidence="7 8">
    <name type="scientific">Microthyrium microscopicum</name>
    <dbReference type="NCBI Taxonomy" id="703497"/>
    <lineage>
        <taxon>Eukaryota</taxon>
        <taxon>Fungi</taxon>
        <taxon>Dikarya</taxon>
        <taxon>Ascomycota</taxon>
        <taxon>Pezizomycotina</taxon>
        <taxon>Dothideomycetes</taxon>
        <taxon>Dothideomycetes incertae sedis</taxon>
        <taxon>Microthyriales</taxon>
        <taxon>Microthyriaceae</taxon>
        <taxon>Microthyrium</taxon>
    </lineage>
</organism>
<accession>A0A6A6UV29</accession>
<dbReference type="PANTHER" id="PTHR12618:SF20">
    <property type="entry name" value="PHD AND RING FINGER DOMAIN-CONTAINING PROTEIN 1"/>
    <property type="match status" value="1"/>
</dbReference>
<feature type="region of interest" description="Disordered" evidence="5">
    <location>
        <begin position="420"/>
        <end position="468"/>
    </location>
</feature>
<dbReference type="PANTHER" id="PTHR12618">
    <property type="entry name" value="PHD AND RING FINGER DOMAIN-CONTAINING PROTEIN 1"/>
    <property type="match status" value="1"/>
</dbReference>
<dbReference type="SUPFAM" id="SSF57850">
    <property type="entry name" value="RING/U-box"/>
    <property type="match status" value="1"/>
</dbReference>
<dbReference type="GO" id="GO:0008270">
    <property type="term" value="F:zinc ion binding"/>
    <property type="evidence" value="ECO:0007669"/>
    <property type="project" value="UniProtKB-KW"/>
</dbReference>
<dbReference type="SUPFAM" id="SSF57903">
    <property type="entry name" value="FYVE/PHD zinc finger"/>
    <property type="match status" value="1"/>
</dbReference>
<dbReference type="InterPro" id="IPR001841">
    <property type="entry name" value="Znf_RING"/>
</dbReference>
<proteinExistence type="predicted"/>
<dbReference type="InterPro" id="IPR011011">
    <property type="entry name" value="Znf_FYVE_PHD"/>
</dbReference>
<keyword evidence="1" id="KW-0479">Metal-binding</keyword>
<dbReference type="SMART" id="SM00249">
    <property type="entry name" value="PHD"/>
    <property type="match status" value="1"/>
</dbReference>
<dbReference type="Pfam" id="PF13639">
    <property type="entry name" value="zf-RING_2"/>
    <property type="match status" value="1"/>
</dbReference>
<feature type="compositionally biased region" description="Polar residues" evidence="5">
    <location>
        <begin position="362"/>
        <end position="377"/>
    </location>
</feature>